<feature type="transmembrane region" description="Helical" evidence="1">
    <location>
        <begin position="244"/>
        <end position="262"/>
    </location>
</feature>
<reference evidence="3 4" key="1">
    <citation type="submission" date="2022-03" db="EMBL/GenBank/DDBJ databases">
        <title>Metagenome-assembled genomes from swine fecal metagenomes.</title>
        <authorList>
            <person name="Holman D.B."/>
            <person name="Kommadath A."/>
        </authorList>
    </citation>
    <scope>NUCLEOTIDE SEQUENCE [LARGE SCALE GENOMIC DNA]</scope>
    <source>
        <strain evidence="3">SUG147</strain>
    </source>
</reference>
<evidence type="ECO:0000313" key="4">
    <source>
        <dbReference type="Proteomes" id="UP001139365"/>
    </source>
</evidence>
<organism evidence="3 4">
    <name type="scientific">Candidatus Colimorpha enterica</name>
    <dbReference type="NCBI Taxonomy" id="3083063"/>
    <lineage>
        <taxon>Bacteria</taxon>
        <taxon>Pseudomonadati</taxon>
        <taxon>Bacteroidota</taxon>
        <taxon>Bacteroidia</taxon>
        <taxon>Bacteroidales</taxon>
        <taxon>Candidatus Colimorpha</taxon>
    </lineage>
</organism>
<evidence type="ECO:0000256" key="2">
    <source>
        <dbReference type="SAM" id="SignalP"/>
    </source>
</evidence>
<gene>
    <name evidence="3" type="ORF">MR241_01595</name>
</gene>
<evidence type="ECO:0000256" key="1">
    <source>
        <dbReference type="SAM" id="Phobius"/>
    </source>
</evidence>
<proteinExistence type="predicted"/>
<dbReference type="EMBL" id="JALEMU010000028">
    <property type="protein sequence ID" value="MCI5754970.1"/>
    <property type="molecule type" value="Genomic_DNA"/>
</dbReference>
<feature type="signal peptide" evidence="2">
    <location>
        <begin position="1"/>
        <end position="24"/>
    </location>
</feature>
<dbReference type="Proteomes" id="UP001139365">
    <property type="component" value="Unassembled WGS sequence"/>
</dbReference>
<sequence>MKKITALIAAVMMLLSLAAIPAFAEVTDADYVQDGWGKERELKEGDRWNIQYLFGRETPANGFSFYGKTSEETKLTPTTYKKGGDGAEVQELGEMTFAYYQPHHRGANSVFYVYPTHGEMTIGWTAPQTGNVTFDIEASLRNAQTDEMDGALIKFERANGKALAKALAVTKQGQDAQDGFNKNDVPENAKTSVTFEVKKGETVYIRFTNNQKCASYLDDALNVSAWLTYNRIGEDPNNPGTADIASVAVFVGAVALAGVCFAKKKR</sequence>
<evidence type="ECO:0000313" key="3">
    <source>
        <dbReference type="EMBL" id="MCI5754970.1"/>
    </source>
</evidence>
<keyword evidence="1" id="KW-0472">Membrane</keyword>
<accession>A0AAE3FGE5</accession>
<dbReference type="AlphaFoldDB" id="A0AAE3FGE5"/>
<name>A0AAE3FGE5_9BACT</name>
<protein>
    <submittedName>
        <fullName evidence="3">Uncharacterized protein</fullName>
    </submittedName>
</protein>
<keyword evidence="2" id="KW-0732">Signal</keyword>
<keyword evidence="1" id="KW-0812">Transmembrane</keyword>
<comment type="caution">
    <text evidence="3">The sequence shown here is derived from an EMBL/GenBank/DDBJ whole genome shotgun (WGS) entry which is preliminary data.</text>
</comment>
<keyword evidence="1" id="KW-1133">Transmembrane helix</keyword>
<feature type="chain" id="PRO_5042037526" evidence="2">
    <location>
        <begin position="25"/>
        <end position="266"/>
    </location>
</feature>